<dbReference type="SUPFAM" id="SSF52540">
    <property type="entry name" value="P-loop containing nucleoside triphosphate hydrolases"/>
    <property type="match status" value="1"/>
</dbReference>
<reference evidence="2 3" key="1">
    <citation type="submission" date="2019-12" db="EMBL/GenBank/DDBJ databases">
        <title>Genome sequencing and assembly of endphytes of Porphyra tenera.</title>
        <authorList>
            <person name="Park J.M."/>
            <person name="Shin R."/>
            <person name="Jo S.H."/>
        </authorList>
    </citation>
    <scope>NUCLEOTIDE SEQUENCE [LARGE SCALE GENOMIC DNA]</scope>
    <source>
        <strain evidence="2 3">GPM3</strain>
    </source>
</reference>
<name>A0AAP9T053_9GAMM</name>
<dbReference type="Proteomes" id="UP000509761">
    <property type="component" value="Chromosome"/>
</dbReference>
<dbReference type="Pfam" id="PF13401">
    <property type="entry name" value="AAA_22"/>
    <property type="match status" value="1"/>
</dbReference>
<dbReference type="SMART" id="SM00382">
    <property type="entry name" value="AAA"/>
    <property type="match status" value="1"/>
</dbReference>
<organism evidence="2 3">
    <name type="scientific">Vreelandella titanicae</name>
    <dbReference type="NCBI Taxonomy" id="664683"/>
    <lineage>
        <taxon>Bacteria</taxon>
        <taxon>Pseudomonadati</taxon>
        <taxon>Pseudomonadota</taxon>
        <taxon>Gammaproteobacteria</taxon>
        <taxon>Oceanospirillales</taxon>
        <taxon>Halomonadaceae</taxon>
        <taxon>Vreelandella</taxon>
    </lineage>
</organism>
<sequence length="444" mass="50338">MAIDNYTRDEFGRRLNQVVSPSRPIISIEHLVGRDDQLKRIEKALYAPGRNVFIFGERGVGKTSLAATAANQWQSSDSEYIDISCAPDSTVKSIVANIASQAIGFKWSSQTKTVERATFGFKWLSYSLGSEISPTDFSEKIKSIGDALEVLKEVEAVHSETPVVVVDEVDRIESEKEIDFLADLLKQLGDKRVNLKFIFTGVGSTLNEILGAHRSAIRQLETIELPRLSWDARWDIAIKALSEFGLEIPRSIYIRLAAVSDGYPYYVHLLVEKLLWVIFEKDSYKKVVDWDDYFEALDHAIHGITAELARPYEQAINQRSQDYEPVVWSTSADIWQGAYLSDMYNLYKSIIAQLEDEPLLPYQKYSTRVRNLLKPENGAILIKGAKQGNYTYKEKMIRGYIRMQAEANRVEIIDKEAEATIKNYVRVPAKNTGYFKSKPPKGLG</sequence>
<evidence type="ECO:0000313" key="3">
    <source>
        <dbReference type="Proteomes" id="UP000509761"/>
    </source>
</evidence>
<dbReference type="InterPro" id="IPR003593">
    <property type="entry name" value="AAA+_ATPase"/>
</dbReference>
<dbReference type="EMBL" id="CP054580">
    <property type="protein sequence ID" value="QKS24402.1"/>
    <property type="molecule type" value="Genomic_DNA"/>
</dbReference>
<protein>
    <recommendedName>
        <fullName evidence="1">AAA+ ATPase domain-containing protein</fullName>
    </recommendedName>
</protein>
<keyword evidence="3" id="KW-1185">Reference proteome</keyword>
<gene>
    <name evidence="2" type="ORF">FX987_02179</name>
</gene>
<dbReference type="Gene3D" id="3.40.50.300">
    <property type="entry name" value="P-loop containing nucleotide triphosphate hydrolases"/>
    <property type="match status" value="1"/>
</dbReference>
<dbReference type="InterPro" id="IPR049945">
    <property type="entry name" value="AAA_22"/>
</dbReference>
<accession>A0AAP9T053</accession>
<proteinExistence type="predicted"/>
<dbReference type="InterPro" id="IPR027417">
    <property type="entry name" value="P-loop_NTPase"/>
</dbReference>
<dbReference type="AlphaFoldDB" id="A0AAP9T053"/>
<evidence type="ECO:0000259" key="1">
    <source>
        <dbReference type="SMART" id="SM00382"/>
    </source>
</evidence>
<dbReference type="PANTHER" id="PTHR34301">
    <property type="entry name" value="DNA-BINDING PROTEIN-RELATED"/>
    <property type="match status" value="1"/>
</dbReference>
<dbReference type="PANTHER" id="PTHR34301:SF8">
    <property type="entry name" value="ATPASE DOMAIN-CONTAINING PROTEIN"/>
    <property type="match status" value="1"/>
</dbReference>
<evidence type="ECO:0000313" key="2">
    <source>
        <dbReference type="EMBL" id="QKS24402.1"/>
    </source>
</evidence>
<dbReference type="GO" id="GO:0016887">
    <property type="term" value="F:ATP hydrolysis activity"/>
    <property type="evidence" value="ECO:0007669"/>
    <property type="project" value="InterPro"/>
</dbReference>
<feature type="domain" description="AAA+ ATPase" evidence="1">
    <location>
        <begin position="48"/>
        <end position="224"/>
    </location>
</feature>
<dbReference type="RefSeq" id="WP_022522660.1">
    <property type="nucleotide sequence ID" value="NZ_CBDIPO010000001.1"/>
</dbReference>
<dbReference type="CDD" id="cd00009">
    <property type="entry name" value="AAA"/>
    <property type="match status" value="1"/>
</dbReference>